<keyword evidence="3" id="KW-1185">Reference proteome</keyword>
<feature type="transmembrane region" description="Helical" evidence="1">
    <location>
        <begin position="12"/>
        <end position="32"/>
    </location>
</feature>
<keyword evidence="1" id="KW-0472">Membrane</keyword>
<reference evidence="2 3" key="1">
    <citation type="submission" date="2018-04" db="EMBL/GenBank/DDBJ databases">
        <title>Chitinophaga fuyangensis sp. nov., isolated from soil in a chemical factory.</title>
        <authorList>
            <person name="Chen K."/>
        </authorList>
    </citation>
    <scope>NUCLEOTIDE SEQUENCE [LARGE SCALE GENOMIC DNA]</scope>
    <source>
        <strain evidence="2 3">LY-1</strain>
    </source>
</reference>
<dbReference type="OrthoDB" id="193443at2"/>
<protein>
    <recommendedName>
        <fullName evidence="4">Integral membrane protein</fullName>
    </recommendedName>
</protein>
<comment type="caution">
    <text evidence="2">The sequence shown here is derived from an EMBL/GenBank/DDBJ whole genome shotgun (WGS) entry which is preliminary data.</text>
</comment>
<keyword evidence="1" id="KW-1133">Transmembrane helix</keyword>
<dbReference type="AlphaFoldDB" id="A0A2T7BH62"/>
<feature type="transmembrane region" description="Helical" evidence="1">
    <location>
        <begin position="90"/>
        <end position="109"/>
    </location>
</feature>
<evidence type="ECO:0000313" key="2">
    <source>
        <dbReference type="EMBL" id="PUZ25614.1"/>
    </source>
</evidence>
<sequence length="139" mass="15785">MQTVYNFQAYLIYLPVVTILTWYVAHILFKNGKVFMLDIFHGRADIASATNKLFETGFYLLNLGFAFWIMEISRELPGARSLMEALSTKLGGYCVYLGVMLFFNLYLFFRGRKKSRQHGLQVPIVPPPPVGPIPTVTVG</sequence>
<accession>A0A2T7BH62</accession>
<name>A0A2T7BH62_9BACT</name>
<evidence type="ECO:0000256" key="1">
    <source>
        <dbReference type="SAM" id="Phobius"/>
    </source>
</evidence>
<dbReference type="Proteomes" id="UP000244450">
    <property type="component" value="Unassembled WGS sequence"/>
</dbReference>
<gene>
    <name evidence="2" type="ORF">DCC81_15175</name>
</gene>
<feature type="transmembrane region" description="Helical" evidence="1">
    <location>
        <begin position="53"/>
        <end position="70"/>
    </location>
</feature>
<proteinExistence type="predicted"/>
<dbReference type="RefSeq" id="WP_108687454.1">
    <property type="nucleotide sequence ID" value="NZ_QCYK01000002.1"/>
</dbReference>
<evidence type="ECO:0000313" key="3">
    <source>
        <dbReference type="Proteomes" id="UP000244450"/>
    </source>
</evidence>
<dbReference type="EMBL" id="QCYK01000002">
    <property type="protein sequence ID" value="PUZ25614.1"/>
    <property type="molecule type" value="Genomic_DNA"/>
</dbReference>
<evidence type="ECO:0008006" key="4">
    <source>
        <dbReference type="Google" id="ProtNLM"/>
    </source>
</evidence>
<keyword evidence="1" id="KW-0812">Transmembrane</keyword>
<organism evidence="2 3">
    <name type="scientific">Chitinophaga parva</name>
    <dbReference type="NCBI Taxonomy" id="2169414"/>
    <lineage>
        <taxon>Bacteria</taxon>
        <taxon>Pseudomonadati</taxon>
        <taxon>Bacteroidota</taxon>
        <taxon>Chitinophagia</taxon>
        <taxon>Chitinophagales</taxon>
        <taxon>Chitinophagaceae</taxon>
        <taxon>Chitinophaga</taxon>
    </lineage>
</organism>